<keyword evidence="3 6" id="KW-0812">Transmembrane</keyword>
<reference evidence="7 8" key="1">
    <citation type="journal article" date="2023" name="G3 (Bethesda)">
        <title>A chromosome-length genome assembly and annotation of blackberry (Rubus argutus, cv. 'Hillquist').</title>
        <authorList>
            <person name="Bruna T."/>
            <person name="Aryal R."/>
            <person name="Dudchenko O."/>
            <person name="Sargent D.J."/>
            <person name="Mead D."/>
            <person name="Buti M."/>
            <person name="Cavallini A."/>
            <person name="Hytonen T."/>
            <person name="Andres J."/>
            <person name="Pham M."/>
            <person name="Weisz D."/>
            <person name="Mascagni F."/>
            <person name="Usai G."/>
            <person name="Natali L."/>
            <person name="Bassil N."/>
            <person name="Fernandez G.E."/>
            <person name="Lomsadze A."/>
            <person name="Armour M."/>
            <person name="Olukolu B."/>
            <person name="Poorten T."/>
            <person name="Britton C."/>
            <person name="Davik J."/>
            <person name="Ashrafi H."/>
            <person name="Aiden E.L."/>
            <person name="Borodovsky M."/>
            <person name="Worthington M."/>
        </authorList>
    </citation>
    <scope>NUCLEOTIDE SEQUENCE [LARGE SCALE GENOMIC DNA]</scope>
    <source>
        <strain evidence="7">PI 553951</strain>
    </source>
</reference>
<keyword evidence="2" id="KW-0813">Transport</keyword>
<organism evidence="7 8">
    <name type="scientific">Rubus argutus</name>
    <name type="common">Southern blackberry</name>
    <dbReference type="NCBI Taxonomy" id="59490"/>
    <lineage>
        <taxon>Eukaryota</taxon>
        <taxon>Viridiplantae</taxon>
        <taxon>Streptophyta</taxon>
        <taxon>Embryophyta</taxon>
        <taxon>Tracheophyta</taxon>
        <taxon>Spermatophyta</taxon>
        <taxon>Magnoliopsida</taxon>
        <taxon>eudicotyledons</taxon>
        <taxon>Gunneridae</taxon>
        <taxon>Pentapetalae</taxon>
        <taxon>rosids</taxon>
        <taxon>fabids</taxon>
        <taxon>Rosales</taxon>
        <taxon>Rosaceae</taxon>
        <taxon>Rosoideae</taxon>
        <taxon>Rosoideae incertae sedis</taxon>
        <taxon>Rubus</taxon>
    </lineage>
</organism>
<accession>A0AAW1VZT3</accession>
<dbReference type="GO" id="GO:0005886">
    <property type="term" value="C:plasma membrane"/>
    <property type="evidence" value="ECO:0007669"/>
    <property type="project" value="TreeGrafter"/>
</dbReference>
<protein>
    <submittedName>
        <fullName evidence="7">Uncharacterized protein</fullName>
    </submittedName>
</protein>
<evidence type="ECO:0000256" key="4">
    <source>
        <dbReference type="ARBA" id="ARBA00022989"/>
    </source>
</evidence>
<evidence type="ECO:0000256" key="1">
    <source>
        <dbReference type="ARBA" id="ARBA00004141"/>
    </source>
</evidence>
<gene>
    <name evidence="7" type="ORF">M0R45_036190</name>
</gene>
<dbReference type="Proteomes" id="UP001457282">
    <property type="component" value="Unassembled WGS sequence"/>
</dbReference>
<feature type="transmembrane region" description="Helical" evidence="6">
    <location>
        <begin position="38"/>
        <end position="57"/>
    </location>
</feature>
<name>A0AAW1VZT3_RUBAR</name>
<keyword evidence="4 6" id="KW-1133">Transmembrane helix</keyword>
<dbReference type="PANTHER" id="PTHR23504:SF114">
    <property type="entry name" value="PROTEIN ZINC INDUCED FACILITATOR-LIKE 1"/>
    <property type="match status" value="1"/>
</dbReference>
<evidence type="ECO:0000313" key="7">
    <source>
        <dbReference type="EMBL" id="KAK9912322.1"/>
    </source>
</evidence>
<evidence type="ECO:0000256" key="6">
    <source>
        <dbReference type="SAM" id="Phobius"/>
    </source>
</evidence>
<sequence length="92" mass="9861">MFLFQTALFPYVDKMLGPIIITRIGRVLTIPLLSSCPFIALLSGFSLSVLLNLAFLLKNVLSDQDQRGASNGIAMTRMSLFQIVGPAGGGAM</sequence>
<proteinExistence type="predicted"/>
<dbReference type="GO" id="GO:0022821">
    <property type="term" value="F:solute:potassium antiporter activity"/>
    <property type="evidence" value="ECO:0007669"/>
    <property type="project" value="TreeGrafter"/>
</dbReference>
<keyword evidence="8" id="KW-1185">Reference proteome</keyword>
<dbReference type="GO" id="GO:0009705">
    <property type="term" value="C:plant-type vacuole membrane"/>
    <property type="evidence" value="ECO:0007669"/>
    <property type="project" value="TreeGrafter"/>
</dbReference>
<dbReference type="PANTHER" id="PTHR23504">
    <property type="entry name" value="MAJOR FACILITATOR SUPERFAMILY DOMAIN-CONTAINING PROTEIN 10"/>
    <property type="match status" value="1"/>
</dbReference>
<keyword evidence="5 6" id="KW-0472">Membrane</keyword>
<evidence type="ECO:0000256" key="3">
    <source>
        <dbReference type="ARBA" id="ARBA00022692"/>
    </source>
</evidence>
<dbReference type="GO" id="GO:0090333">
    <property type="term" value="P:regulation of stomatal closure"/>
    <property type="evidence" value="ECO:0007669"/>
    <property type="project" value="TreeGrafter"/>
</dbReference>
<evidence type="ECO:0000256" key="5">
    <source>
        <dbReference type="ARBA" id="ARBA00023136"/>
    </source>
</evidence>
<comment type="caution">
    <text evidence="7">The sequence shown here is derived from an EMBL/GenBank/DDBJ whole genome shotgun (WGS) entry which is preliminary data.</text>
</comment>
<dbReference type="EMBL" id="JBEDUW010000007">
    <property type="protein sequence ID" value="KAK9912322.1"/>
    <property type="molecule type" value="Genomic_DNA"/>
</dbReference>
<evidence type="ECO:0000256" key="2">
    <source>
        <dbReference type="ARBA" id="ARBA00022448"/>
    </source>
</evidence>
<dbReference type="AlphaFoldDB" id="A0AAW1VZT3"/>
<comment type="subcellular location">
    <subcellularLocation>
        <location evidence="1">Membrane</location>
        <topology evidence="1">Multi-pass membrane protein</topology>
    </subcellularLocation>
</comment>
<evidence type="ECO:0000313" key="8">
    <source>
        <dbReference type="Proteomes" id="UP001457282"/>
    </source>
</evidence>